<dbReference type="RefSeq" id="XP_022741026.1">
    <property type="nucleotide sequence ID" value="XM_022885291.1"/>
</dbReference>
<dbReference type="GO" id="GO:0017148">
    <property type="term" value="P:negative regulation of translation"/>
    <property type="evidence" value="ECO:0007669"/>
    <property type="project" value="UniProtKB-KW"/>
</dbReference>
<dbReference type="PRINTS" id="PR00396">
    <property type="entry name" value="SHIGARICIN"/>
</dbReference>
<name>A0A6P5YLR9_DURZI</name>
<organism evidence="2 3">
    <name type="scientific">Durio zibethinus</name>
    <name type="common">Durian</name>
    <dbReference type="NCBI Taxonomy" id="66656"/>
    <lineage>
        <taxon>Eukaryota</taxon>
        <taxon>Viridiplantae</taxon>
        <taxon>Streptophyta</taxon>
        <taxon>Embryophyta</taxon>
        <taxon>Tracheophyta</taxon>
        <taxon>Spermatophyta</taxon>
        <taxon>Magnoliopsida</taxon>
        <taxon>eudicotyledons</taxon>
        <taxon>Gunneridae</taxon>
        <taxon>Pentapetalae</taxon>
        <taxon>rosids</taxon>
        <taxon>malvids</taxon>
        <taxon>Malvales</taxon>
        <taxon>Malvaceae</taxon>
        <taxon>Helicteroideae</taxon>
        <taxon>Durio</taxon>
    </lineage>
</organism>
<dbReference type="InterPro" id="IPR017989">
    <property type="entry name" value="Ribosome_inactivat_1/2"/>
</dbReference>
<evidence type="ECO:0000313" key="3">
    <source>
        <dbReference type="RefSeq" id="XP_022741026.1"/>
    </source>
</evidence>
<dbReference type="Proteomes" id="UP000515121">
    <property type="component" value="Unplaced"/>
</dbReference>
<proteinExistence type="inferred from homology"/>
<dbReference type="GO" id="GO:0006952">
    <property type="term" value="P:defense response"/>
    <property type="evidence" value="ECO:0007669"/>
    <property type="project" value="UniProtKB-KW"/>
</dbReference>
<evidence type="ECO:0000313" key="2">
    <source>
        <dbReference type="Proteomes" id="UP000515121"/>
    </source>
</evidence>
<comment type="similarity">
    <text evidence="1">Belongs to the ribosome-inactivating protein family.</text>
</comment>
<dbReference type="Pfam" id="PF00161">
    <property type="entry name" value="RIP"/>
    <property type="match status" value="1"/>
</dbReference>
<dbReference type="EC" id="3.2.2.22" evidence="1"/>
<dbReference type="OrthoDB" id="1642280at2759"/>
<sequence length="187" mass="20712">MNNLQPSSHRSSIARALIVCIQMVSEAVRLRNIQQEILSVAEPRADGTYGVFYPDGLVMRYENSWKKISSAIYSATDGIFNNAIHLVYHSQELAVLSTVRQVLFIIAIMPSSACRNIRANPQLLRMPASISLYEFSSLLPMAIRSIGLVNNDDNCERALAPTSHITGQNGLCVDVYQGSYHNGNKII</sequence>
<protein>
    <recommendedName>
        <fullName evidence="1">rRNA N-glycosylase</fullName>
        <ecNumber evidence="1">3.2.2.22</ecNumber>
    </recommendedName>
</protein>
<keyword evidence="1" id="KW-0378">Hydrolase</keyword>
<dbReference type="GeneID" id="111292752"/>
<evidence type="ECO:0000256" key="1">
    <source>
        <dbReference type="RuleBase" id="RU004915"/>
    </source>
</evidence>
<dbReference type="Gene3D" id="3.40.420.10">
    <property type="entry name" value="Ricin (A subunit), domain 1"/>
    <property type="match status" value="1"/>
</dbReference>
<dbReference type="GO" id="GO:0090729">
    <property type="term" value="F:toxin activity"/>
    <property type="evidence" value="ECO:0007669"/>
    <property type="project" value="UniProtKB-KW"/>
</dbReference>
<dbReference type="AlphaFoldDB" id="A0A6P5YLR9"/>
<dbReference type="InterPro" id="IPR016139">
    <property type="entry name" value="Ribosome_inactivat_prot_sub2"/>
</dbReference>
<dbReference type="InterPro" id="IPR036041">
    <property type="entry name" value="Ribosome-inact_prot_sf"/>
</dbReference>
<dbReference type="SUPFAM" id="SSF56371">
    <property type="entry name" value="Ribosome inactivating proteins (RIP)"/>
    <property type="match status" value="1"/>
</dbReference>
<gene>
    <name evidence="3" type="primary">LOC111292752</name>
</gene>
<keyword evidence="2" id="KW-1185">Reference proteome</keyword>
<keyword evidence="1" id="KW-0611">Plant defense</keyword>
<dbReference type="KEGG" id="dzi:111292752"/>
<keyword evidence="1" id="KW-0652">Protein synthesis inhibitor</keyword>
<accession>A0A6P5YLR9</accession>
<dbReference type="GO" id="GO:0030598">
    <property type="term" value="F:rRNA N-glycosylase activity"/>
    <property type="evidence" value="ECO:0007669"/>
    <property type="project" value="UniProtKB-EC"/>
</dbReference>
<reference evidence="3" key="1">
    <citation type="submission" date="2025-08" db="UniProtKB">
        <authorList>
            <consortium name="RefSeq"/>
        </authorList>
    </citation>
    <scope>IDENTIFICATION</scope>
    <source>
        <tissue evidence="3">Fruit stalk</tissue>
    </source>
</reference>
<dbReference type="InterPro" id="IPR001574">
    <property type="entry name" value="Ribosome_inactivat_prot"/>
</dbReference>
<dbReference type="InterPro" id="IPR016138">
    <property type="entry name" value="Ribosome_inactivat_prot_sub1"/>
</dbReference>
<keyword evidence="1" id="KW-0800">Toxin</keyword>
<comment type="catalytic activity">
    <reaction evidence="1">
        <text>Endohydrolysis of the N-glycosidic bond at one specific adenosine on the 28S rRNA.</text>
        <dbReference type="EC" id="3.2.2.22"/>
    </reaction>
</comment>
<dbReference type="Gene3D" id="4.10.470.10">
    <property type="entry name" value="Ricin (A Subunit), domain 2"/>
    <property type="match status" value="1"/>
</dbReference>